<feature type="transmembrane region" description="Helical" evidence="1">
    <location>
        <begin position="12"/>
        <end position="34"/>
    </location>
</feature>
<protein>
    <submittedName>
        <fullName evidence="2">DUF2523 domain-containing protein</fullName>
    </submittedName>
</protein>
<evidence type="ECO:0000313" key="2">
    <source>
        <dbReference type="EMBL" id="HAF0892905.1"/>
    </source>
</evidence>
<comment type="caution">
    <text evidence="2">The sequence shown here is derived from an EMBL/GenBank/DDBJ whole genome shotgun (WGS) entry which is preliminary data.</text>
</comment>
<gene>
    <name evidence="2" type="ORF">G9G25_004889</name>
</gene>
<dbReference type="AlphaFoldDB" id="A0A741NZ77"/>
<feature type="transmembrane region" description="Helical" evidence="1">
    <location>
        <begin position="65"/>
        <end position="88"/>
    </location>
</feature>
<sequence length="95" mass="10814">MFGIVLSALNSVLAYLLRGVVLKFVLFTALFYAVKELFSVVADRLPQSGQVAELFNKLPDGMWYFIYYFQADIGIPLVFSALFTRFIIRRLPIIG</sequence>
<organism evidence="2">
    <name type="scientific">Salmonella enterica subsp. enterica serovar Agona</name>
    <dbReference type="NCBI Taxonomy" id="58095"/>
    <lineage>
        <taxon>Bacteria</taxon>
        <taxon>Pseudomonadati</taxon>
        <taxon>Pseudomonadota</taxon>
        <taxon>Gammaproteobacteria</taxon>
        <taxon>Enterobacterales</taxon>
        <taxon>Enterobacteriaceae</taxon>
        <taxon>Salmonella</taxon>
    </lineage>
</organism>
<keyword evidence="1" id="KW-0812">Transmembrane</keyword>
<reference evidence="2" key="2">
    <citation type="submission" date="2018-07" db="EMBL/GenBank/DDBJ databases">
        <authorList>
            <consortium name="NCBI Pathogen Detection Project"/>
        </authorList>
    </citation>
    <scope>NUCLEOTIDE SEQUENCE</scope>
    <source>
        <strain evidence="2">12-8479</strain>
    </source>
</reference>
<name>A0A741NZ77_SALET</name>
<dbReference type="EMBL" id="DAAUAP010000099">
    <property type="protein sequence ID" value="HAF0892905.1"/>
    <property type="molecule type" value="Genomic_DNA"/>
</dbReference>
<evidence type="ECO:0000256" key="1">
    <source>
        <dbReference type="SAM" id="Phobius"/>
    </source>
</evidence>
<dbReference type="Pfam" id="PF10734">
    <property type="entry name" value="DUF2523"/>
    <property type="match status" value="1"/>
</dbReference>
<accession>A0A741NZ77</accession>
<reference evidence="2" key="1">
    <citation type="journal article" date="2018" name="Genome Biol.">
        <title>SKESA: strategic k-mer extension for scrupulous assemblies.</title>
        <authorList>
            <person name="Souvorov A."/>
            <person name="Agarwala R."/>
            <person name="Lipman D.J."/>
        </authorList>
    </citation>
    <scope>NUCLEOTIDE SEQUENCE</scope>
    <source>
        <strain evidence="2">12-8479</strain>
    </source>
</reference>
<keyword evidence="1" id="KW-1133">Transmembrane helix</keyword>
<dbReference type="InterPro" id="IPR019670">
    <property type="entry name" value="DUF2523"/>
</dbReference>
<keyword evidence="1" id="KW-0472">Membrane</keyword>
<proteinExistence type="predicted"/>